<dbReference type="EMBL" id="CP042433">
    <property type="protein sequence ID" value="QEC55268.1"/>
    <property type="molecule type" value="Genomic_DNA"/>
</dbReference>
<dbReference type="GO" id="GO:0006355">
    <property type="term" value="P:regulation of DNA-templated transcription"/>
    <property type="evidence" value="ECO:0007669"/>
    <property type="project" value="InterPro"/>
</dbReference>
<dbReference type="PANTHER" id="PTHR40455">
    <property type="entry name" value="ANTITOXIN HIGA"/>
    <property type="match status" value="1"/>
</dbReference>
<evidence type="ECO:0000259" key="1">
    <source>
        <dbReference type="PROSITE" id="PS50943"/>
    </source>
</evidence>
<dbReference type="Proteomes" id="UP000321204">
    <property type="component" value="Chromosome"/>
</dbReference>
<dbReference type="SMART" id="SM00530">
    <property type="entry name" value="HTH_XRE"/>
    <property type="match status" value="1"/>
</dbReference>
<dbReference type="InterPro" id="IPR039060">
    <property type="entry name" value="Antitox_HigA"/>
</dbReference>
<feature type="domain" description="HTH cro/C1-type" evidence="1">
    <location>
        <begin position="64"/>
        <end position="118"/>
    </location>
</feature>
<dbReference type="SUPFAM" id="SSF47413">
    <property type="entry name" value="lambda repressor-like DNA-binding domains"/>
    <property type="match status" value="1"/>
</dbReference>
<dbReference type="KEGG" id="fgg:FSB75_04890"/>
<proteinExistence type="predicted"/>
<dbReference type="Gene3D" id="1.10.260.40">
    <property type="entry name" value="lambda repressor-like DNA-binding domains"/>
    <property type="match status" value="1"/>
</dbReference>
<evidence type="ECO:0000313" key="2">
    <source>
        <dbReference type="EMBL" id="QEC55268.1"/>
    </source>
</evidence>
<organism evidence="2 3">
    <name type="scientific">Flavisolibacter ginsenosidimutans</name>
    <dbReference type="NCBI Taxonomy" id="661481"/>
    <lineage>
        <taxon>Bacteria</taxon>
        <taxon>Pseudomonadati</taxon>
        <taxon>Bacteroidota</taxon>
        <taxon>Chitinophagia</taxon>
        <taxon>Chitinophagales</taxon>
        <taxon>Chitinophagaceae</taxon>
        <taxon>Flavisolibacter</taxon>
    </lineage>
</organism>
<dbReference type="GO" id="GO:0001046">
    <property type="term" value="F:core promoter sequence-specific DNA binding"/>
    <property type="evidence" value="ECO:0007669"/>
    <property type="project" value="TreeGrafter"/>
</dbReference>
<dbReference type="PROSITE" id="PS50943">
    <property type="entry name" value="HTH_CROC1"/>
    <property type="match status" value="1"/>
</dbReference>
<dbReference type="InterPro" id="IPR010982">
    <property type="entry name" value="Lambda_DNA-bd_dom_sf"/>
</dbReference>
<dbReference type="InterPro" id="IPR001387">
    <property type="entry name" value="Cro/C1-type_HTH"/>
</dbReference>
<dbReference type="OrthoDB" id="672730at2"/>
<evidence type="ECO:0000313" key="3">
    <source>
        <dbReference type="Proteomes" id="UP000321204"/>
    </source>
</evidence>
<gene>
    <name evidence="2" type="ORF">FSB75_04890</name>
</gene>
<sequence>METLKYRVIKTKTQYNQYCKELENLLEKEGGKRMQDEIDLLTLLIEKWDSEHNSFDEVDPIRLLHSLMEEHNIKPKDLVHLLDVSKGYVSEILHYKKGLSKDVLRKLSKYFKVSQEAFNRPYKLKVAENSRFKNASVMNTTKKLVPS</sequence>
<dbReference type="RefSeq" id="WP_146783628.1">
    <property type="nucleotide sequence ID" value="NZ_BAABIO010000006.1"/>
</dbReference>
<name>A0A5B8UFJ0_9BACT</name>
<keyword evidence="3" id="KW-1185">Reference proteome</keyword>
<protein>
    <submittedName>
        <fullName evidence="2">Transcriptional regulator</fullName>
    </submittedName>
</protein>
<accession>A0A5B8UFJ0</accession>
<reference evidence="2 3" key="1">
    <citation type="journal article" date="2015" name="Int. J. Syst. Evol. Microbiol.">
        <title>Flavisolibacter ginsenosidimutans sp. nov., with ginsenoside-converting activity isolated from soil used for cultivating ginseng.</title>
        <authorList>
            <person name="Zhao Y."/>
            <person name="Liu Q."/>
            <person name="Kang M.S."/>
            <person name="Jin F."/>
            <person name="Yu H."/>
            <person name="Im W.T."/>
        </authorList>
    </citation>
    <scope>NUCLEOTIDE SEQUENCE [LARGE SCALE GENOMIC DNA]</scope>
    <source>
        <strain evidence="2 3">Gsoil 636</strain>
    </source>
</reference>
<dbReference type="Pfam" id="PF13443">
    <property type="entry name" value="HTH_26"/>
    <property type="match status" value="1"/>
</dbReference>
<dbReference type="PANTHER" id="PTHR40455:SF1">
    <property type="entry name" value="ANTITOXIN HIGA"/>
    <property type="match status" value="1"/>
</dbReference>
<dbReference type="AlphaFoldDB" id="A0A5B8UFJ0"/>